<proteinExistence type="inferred from homology"/>
<dbReference type="EnsemblPlants" id="AUR62043957-RA">
    <property type="protein sequence ID" value="AUR62043957-RA:cds"/>
    <property type="gene ID" value="AUR62043957"/>
</dbReference>
<dbReference type="PROSITE" id="PS51419">
    <property type="entry name" value="RAB"/>
    <property type="match status" value="1"/>
</dbReference>
<name>A0A803NCX8_CHEQI</name>
<dbReference type="InterPro" id="IPR001806">
    <property type="entry name" value="Small_GTPase"/>
</dbReference>
<evidence type="ECO:0000313" key="3">
    <source>
        <dbReference type="Proteomes" id="UP000596660"/>
    </source>
</evidence>
<dbReference type="SMART" id="SM00174">
    <property type="entry name" value="RHO"/>
    <property type="match status" value="1"/>
</dbReference>
<dbReference type="AlphaFoldDB" id="A0A803NCX8"/>
<dbReference type="InterPro" id="IPR050209">
    <property type="entry name" value="Rab_GTPases_membrane_traffic"/>
</dbReference>
<reference evidence="2" key="1">
    <citation type="journal article" date="2017" name="Nature">
        <title>The genome of Chenopodium quinoa.</title>
        <authorList>
            <person name="Jarvis D.E."/>
            <person name="Ho Y.S."/>
            <person name="Lightfoot D.J."/>
            <person name="Schmoeckel S.M."/>
            <person name="Li B."/>
            <person name="Borm T.J.A."/>
            <person name="Ohyanagi H."/>
            <person name="Mineta K."/>
            <person name="Michell C.T."/>
            <person name="Saber N."/>
            <person name="Kharbatia N.M."/>
            <person name="Rupper R.R."/>
            <person name="Sharp A.R."/>
            <person name="Dally N."/>
            <person name="Boughton B.A."/>
            <person name="Woo Y.H."/>
            <person name="Gao G."/>
            <person name="Schijlen E.G.W.M."/>
            <person name="Guo X."/>
            <person name="Momin A.A."/>
            <person name="Negrao S."/>
            <person name="Al-Babili S."/>
            <person name="Gehring C."/>
            <person name="Roessner U."/>
            <person name="Jung C."/>
            <person name="Murphy K."/>
            <person name="Arold S.T."/>
            <person name="Gojobori T."/>
            <person name="van der Linden C.G."/>
            <person name="van Loo E.N."/>
            <person name="Jellen E.N."/>
            <person name="Maughan P.J."/>
            <person name="Tester M."/>
        </authorList>
    </citation>
    <scope>NUCLEOTIDE SEQUENCE [LARGE SCALE GENOMIC DNA]</scope>
    <source>
        <strain evidence="2">cv. PI 614886</strain>
    </source>
</reference>
<dbReference type="PROSITE" id="PS51421">
    <property type="entry name" value="RAS"/>
    <property type="match status" value="1"/>
</dbReference>
<dbReference type="SMART" id="SM00173">
    <property type="entry name" value="RAS"/>
    <property type="match status" value="1"/>
</dbReference>
<evidence type="ECO:0000313" key="2">
    <source>
        <dbReference type="EnsemblPlants" id="AUR62043957-RA:cds"/>
    </source>
</evidence>
<dbReference type="SUPFAM" id="SSF52540">
    <property type="entry name" value="P-loop containing nucleoside triphosphate hydrolases"/>
    <property type="match status" value="1"/>
</dbReference>
<dbReference type="SMART" id="SM00175">
    <property type="entry name" value="RAB"/>
    <property type="match status" value="1"/>
</dbReference>
<dbReference type="Gene3D" id="3.40.50.300">
    <property type="entry name" value="P-loop containing nucleotide triphosphate hydrolases"/>
    <property type="match status" value="1"/>
</dbReference>
<dbReference type="PANTHER" id="PTHR47979">
    <property type="entry name" value="DRAB11-RELATED"/>
    <property type="match status" value="1"/>
</dbReference>
<dbReference type="PRINTS" id="PR00449">
    <property type="entry name" value="RASTRNSFRMNG"/>
</dbReference>
<sequence>MSHYSVCAVHYYVKITRVYLKYSETRFFHHLKLLTLVEPVFIAEPVGTEIPGDGDADAQLPLATYLFRDCTSLMIRNIPVRLNRGELLRLLDEHCREENEKRRSDAEARSEFDFLYLPIDFNVRRIFAVDNVMIWFARYRAITSAYYRGAVGALLVYDVTRKATFEKAARWLRELREHADQNFVVMLIGNKSDLRHLVAVTTNEGKAFAEQEGLVFMETSALEATNVELAFTEVRSIVSSARRLLMLVMLLHRLFHPKERV</sequence>
<dbReference type="GO" id="GO:0005525">
    <property type="term" value="F:GTP binding"/>
    <property type="evidence" value="ECO:0007669"/>
    <property type="project" value="InterPro"/>
</dbReference>
<protein>
    <submittedName>
        <fullName evidence="2">Uncharacterized protein</fullName>
    </submittedName>
</protein>
<dbReference type="InterPro" id="IPR005225">
    <property type="entry name" value="Small_GTP-bd"/>
</dbReference>
<accession>A0A803NCX8</accession>
<evidence type="ECO:0000256" key="1">
    <source>
        <dbReference type="ARBA" id="ARBA00006270"/>
    </source>
</evidence>
<organism evidence="2 3">
    <name type="scientific">Chenopodium quinoa</name>
    <name type="common">Quinoa</name>
    <dbReference type="NCBI Taxonomy" id="63459"/>
    <lineage>
        <taxon>Eukaryota</taxon>
        <taxon>Viridiplantae</taxon>
        <taxon>Streptophyta</taxon>
        <taxon>Embryophyta</taxon>
        <taxon>Tracheophyta</taxon>
        <taxon>Spermatophyta</taxon>
        <taxon>Magnoliopsida</taxon>
        <taxon>eudicotyledons</taxon>
        <taxon>Gunneridae</taxon>
        <taxon>Pentapetalae</taxon>
        <taxon>Caryophyllales</taxon>
        <taxon>Chenopodiaceae</taxon>
        <taxon>Chenopodioideae</taxon>
        <taxon>Atripliceae</taxon>
        <taxon>Chenopodium</taxon>
    </lineage>
</organism>
<dbReference type="NCBIfam" id="TIGR00231">
    <property type="entry name" value="small_GTP"/>
    <property type="match status" value="1"/>
</dbReference>
<dbReference type="InterPro" id="IPR027417">
    <property type="entry name" value="P-loop_NTPase"/>
</dbReference>
<dbReference type="Proteomes" id="UP000596660">
    <property type="component" value="Unplaced"/>
</dbReference>
<dbReference type="GO" id="GO:0003924">
    <property type="term" value="F:GTPase activity"/>
    <property type="evidence" value="ECO:0007669"/>
    <property type="project" value="InterPro"/>
</dbReference>
<dbReference type="FunFam" id="3.40.50.300:FF:001447">
    <property type="entry name" value="Ras-related protein Rab-1B"/>
    <property type="match status" value="1"/>
</dbReference>
<reference evidence="2" key="2">
    <citation type="submission" date="2021-03" db="UniProtKB">
        <authorList>
            <consortium name="EnsemblPlants"/>
        </authorList>
    </citation>
    <scope>IDENTIFICATION</scope>
</reference>
<comment type="similarity">
    <text evidence="1">Belongs to the small GTPase superfamily. Rab family.</text>
</comment>
<dbReference type="Gramene" id="AUR62043957-RA">
    <property type="protein sequence ID" value="AUR62043957-RA:cds"/>
    <property type="gene ID" value="AUR62043957"/>
</dbReference>
<dbReference type="Pfam" id="PF00071">
    <property type="entry name" value="Ras"/>
    <property type="match status" value="1"/>
</dbReference>
<keyword evidence="3" id="KW-1185">Reference proteome</keyword>